<feature type="region of interest" description="Disordered" evidence="4">
    <location>
        <begin position="1"/>
        <end position="21"/>
    </location>
</feature>
<dbReference type="Proteomes" id="UP000710849">
    <property type="component" value="Unassembled WGS sequence"/>
</dbReference>
<feature type="compositionally biased region" description="Low complexity" evidence="4">
    <location>
        <begin position="213"/>
        <end position="224"/>
    </location>
</feature>
<dbReference type="Pfam" id="PF10187">
    <property type="entry name" value="FAM192A_Fyv6_N"/>
    <property type="match status" value="1"/>
</dbReference>
<reference evidence="6 7" key="1">
    <citation type="journal article" date="2020" name="Genome Biol. Evol.">
        <title>Comparative genomics of Sclerotiniaceae.</title>
        <authorList>
            <person name="Valero Jimenez C.A."/>
            <person name="Steentjes M."/>
            <person name="Scholten O.E."/>
            <person name="Van Kan J.A.L."/>
        </authorList>
    </citation>
    <scope>NUCLEOTIDE SEQUENCE [LARGE SCALE GENOMIC DNA]</scope>
    <source>
        <strain evidence="6 7">MUCL 94</strain>
    </source>
</reference>
<dbReference type="GO" id="GO:0005634">
    <property type="term" value="C:nucleus"/>
    <property type="evidence" value="ECO:0007669"/>
    <property type="project" value="UniProtKB-SubCell"/>
</dbReference>
<accession>A0A9P5ITV6</accession>
<feature type="compositionally biased region" description="Basic and acidic residues" evidence="4">
    <location>
        <begin position="203"/>
        <end position="212"/>
    </location>
</feature>
<dbReference type="InterPro" id="IPR039845">
    <property type="entry name" value="FAM192A"/>
</dbReference>
<evidence type="ECO:0000313" key="7">
    <source>
        <dbReference type="Proteomes" id="UP000710849"/>
    </source>
</evidence>
<proteinExistence type="predicted"/>
<feature type="domain" description="FAM192A/Fyv6 N-terminal" evidence="5">
    <location>
        <begin position="5"/>
        <end position="109"/>
    </location>
</feature>
<dbReference type="InterPro" id="IPR019331">
    <property type="entry name" value="FAM192A/Fyv6_N"/>
</dbReference>
<dbReference type="EMBL" id="RCSW01000004">
    <property type="protein sequence ID" value="KAF7951061.1"/>
    <property type="molecule type" value="Genomic_DNA"/>
</dbReference>
<gene>
    <name evidence="6" type="ORF">EAE97_002612</name>
</gene>
<feature type="compositionally biased region" description="Low complexity" evidence="4">
    <location>
        <begin position="164"/>
        <end position="179"/>
    </location>
</feature>
<sequence length="246" mass="26877">MSSGFVSGGTADAPTERSDEWLAAQQEIEANRQRKAIEARQQDGKSLFEILEANKAAKQDAFEEANKLKNQFRSLDEDEIEFLDSVLESTRAEEDRVRKETAEGLELFRRQQEDADKKARAADDDGAQTQDGSPVRGDEWGTTGRKRKRTKDKEVLKGVKVRRASSSAEQASSSTSTKEMSTKPAKDDFDSIATNTKPPASKDSAKISDSKPAKVAPKPVAAKKPSPPPSNKALGLVDYGSDEDSD</sequence>
<protein>
    <recommendedName>
        <fullName evidence="5">FAM192A/Fyv6 N-terminal domain-containing protein</fullName>
    </recommendedName>
</protein>
<evidence type="ECO:0000259" key="5">
    <source>
        <dbReference type="Pfam" id="PF10187"/>
    </source>
</evidence>
<dbReference type="AlphaFoldDB" id="A0A9P5ITV6"/>
<dbReference type="PANTHER" id="PTHR13495">
    <property type="entry name" value="NEFA-INTERACTING NUCLEAR PROTEIN NIP30"/>
    <property type="match status" value="1"/>
</dbReference>
<comment type="caution">
    <text evidence="6">The sequence shown here is derived from an EMBL/GenBank/DDBJ whole genome shotgun (WGS) entry which is preliminary data.</text>
</comment>
<keyword evidence="3" id="KW-0175">Coiled coil</keyword>
<keyword evidence="7" id="KW-1185">Reference proteome</keyword>
<feature type="region of interest" description="Disordered" evidence="4">
    <location>
        <begin position="90"/>
        <end position="246"/>
    </location>
</feature>
<dbReference type="GeneID" id="62146201"/>
<evidence type="ECO:0000256" key="4">
    <source>
        <dbReference type="SAM" id="MobiDB-lite"/>
    </source>
</evidence>
<evidence type="ECO:0000256" key="2">
    <source>
        <dbReference type="ARBA" id="ARBA00023242"/>
    </source>
</evidence>
<evidence type="ECO:0000256" key="3">
    <source>
        <dbReference type="SAM" id="Coils"/>
    </source>
</evidence>
<feature type="compositionally biased region" description="Basic and acidic residues" evidence="4">
    <location>
        <begin position="90"/>
        <end position="123"/>
    </location>
</feature>
<organism evidence="6 7">
    <name type="scientific">Botrytis byssoidea</name>
    <dbReference type="NCBI Taxonomy" id="139641"/>
    <lineage>
        <taxon>Eukaryota</taxon>
        <taxon>Fungi</taxon>
        <taxon>Dikarya</taxon>
        <taxon>Ascomycota</taxon>
        <taxon>Pezizomycotina</taxon>
        <taxon>Leotiomycetes</taxon>
        <taxon>Helotiales</taxon>
        <taxon>Sclerotiniaceae</taxon>
        <taxon>Botrytis</taxon>
    </lineage>
</organism>
<feature type="coiled-coil region" evidence="3">
    <location>
        <begin position="51"/>
        <end position="78"/>
    </location>
</feature>
<dbReference type="PANTHER" id="PTHR13495:SF0">
    <property type="entry name" value="PSME3-INTERACTING PROTEIN"/>
    <property type="match status" value="1"/>
</dbReference>
<evidence type="ECO:0000313" key="6">
    <source>
        <dbReference type="EMBL" id="KAF7951061.1"/>
    </source>
</evidence>
<keyword evidence="2" id="KW-0539">Nucleus</keyword>
<feature type="compositionally biased region" description="Basic and acidic residues" evidence="4">
    <location>
        <begin position="180"/>
        <end position="189"/>
    </location>
</feature>
<dbReference type="RefSeq" id="XP_038736330.1">
    <property type="nucleotide sequence ID" value="XM_038873124.1"/>
</dbReference>
<comment type="subcellular location">
    <subcellularLocation>
        <location evidence="1">Nucleus</location>
    </subcellularLocation>
</comment>
<evidence type="ECO:0000256" key="1">
    <source>
        <dbReference type="ARBA" id="ARBA00004123"/>
    </source>
</evidence>
<name>A0A9P5ITV6_9HELO</name>